<feature type="transmembrane region" description="Helical" evidence="2">
    <location>
        <begin position="21"/>
        <end position="40"/>
    </location>
</feature>
<feature type="region of interest" description="Disordered" evidence="1">
    <location>
        <begin position="126"/>
        <end position="160"/>
    </location>
</feature>
<dbReference type="Proteomes" id="UP000183376">
    <property type="component" value="Chromosome I"/>
</dbReference>
<name>A0A1H0CE81_ALLAB</name>
<keyword evidence="4" id="KW-1185">Reference proteome</keyword>
<gene>
    <name evidence="3" type="ORF">SAMN04489726_7178</name>
</gene>
<sequence length="160" mass="16700">MHESPAQESAAQQRPRLPFPVWSLTTATAVAVAVVLGVALTDQFSSTGTPGRDGGALHPREGGEDRRFETNPDGRPMEYQPGRTTVTLVPTTTVIHGSTVVTPSPSPIDLPSVVVPSVVLPVPSQIGPTPTTTTARPITTTPTTTATTPATTTQVVQQSR</sequence>
<dbReference type="AlphaFoldDB" id="A0A1H0CE81"/>
<organism evidence="3 4">
    <name type="scientific">Allokutzneria albata</name>
    <name type="common">Kibdelosporangium albatum</name>
    <dbReference type="NCBI Taxonomy" id="211114"/>
    <lineage>
        <taxon>Bacteria</taxon>
        <taxon>Bacillati</taxon>
        <taxon>Actinomycetota</taxon>
        <taxon>Actinomycetes</taxon>
        <taxon>Pseudonocardiales</taxon>
        <taxon>Pseudonocardiaceae</taxon>
        <taxon>Allokutzneria</taxon>
    </lineage>
</organism>
<keyword evidence="2" id="KW-1133">Transmembrane helix</keyword>
<evidence type="ECO:0000313" key="3">
    <source>
        <dbReference type="EMBL" id="SDN56228.1"/>
    </source>
</evidence>
<dbReference type="RefSeq" id="WP_030431089.1">
    <property type="nucleotide sequence ID" value="NZ_JOEF01000017.1"/>
</dbReference>
<feature type="region of interest" description="Disordered" evidence="1">
    <location>
        <begin position="43"/>
        <end position="82"/>
    </location>
</feature>
<evidence type="ECO:0000256" key="1">
    <source>
        <dbReference type="SAM" id="MobiDB-lite"/>
    </source>
</evidence>
<evidence type="ECO:0000256" key="2">
    <source>
        <dbReference type="SAM" id="Phobius"/>
    </source>
</evidence>
<protein>
    <submittedName>
        <fullName evidence="3">Uncharacterized protein</fullName>
    </submittedName>
</protein>
<dbReference type="OrthoDB" id="10000948at2"/>
<evidence type="ECO:0000313" key="4">
    <source>
        <dbReference type="Proteomes" id="UP000183376"/>
    </source>
</evidence>
<reference evidence="3 4" key="1">
    <citation type="submission" date="2016-10" db="EMBL/GenBank/DDBJ databases">
        <authorList>
            <person name="de Groot N.N."/>
        </authorList>
    </citation>
    <scope>NUCLEOTIDE SEQUENCE [LARGE SCALE GENOMIC DNA]</scope>
    <source>
        <strain evidence="3 4">DSM 44149</strain>
    </source>
</reference>
<accession>A0A1H0CE81</accession>
<feature type="compositionally biased region" description="Low complexity" evidence="1">
    <location>
        <begin position="126"/>
        <end position="153"/>
    </location>
</feature>
<feature type="compositionally biased region" description="Basic and acidic residues" evidence="1">
    <location>
        <begin position="58"/>
        <end position="76"/>
    </location>
</feature>
<keyword evidence="2" id="KW-0472">Membrane</keyword>
<keyword evidence="2" id="KW-0812">Transmembrane</keyword>
<proteinExistence type="predicted"/>
<dbReference type="EMBL" id="LT629701">
    <property type="protein sequence ID" value="SDN56228.1"/>
    <property type="molecule type" value="Genomic_DNA"/>
</dbReference>